<dbReference type="AlphaFoldDB" id="A0A371EHW4"/>
<name>A0A371EHW4_MUCPR</name>
<evidence type="ECO:0000313" key="2">
    <source>
        <dbReference type="EMBL" id="RDX65584.1"/>
    </source>
</evidence>
<proteinExistence type="predicted"/>
<reference evidence="2" key="1">
    <citation type="submission" date="2018-05" db="EMBL/GenBank/DDBJ databases">
        <title>Draft genome of Mucuna pruriens seed.</title>
        <authorList>
            <person name="Nnadi N.E."/>
            <person name="Vos R."/>
            <person name="Hasami M.H."/>
            <person name="Devisetty U.K."/>
            <person name="Aguiy J.C."/>
        </authorList>
    </citation>
    <scope>NUCLEOTIDE SEQUENCE [LARGE SCALE GENOMIC DNA]</scope>
    <source>
        <strain evidence="2">JCA_2017</strain>
    </source>
</reference>
<evidence type="ECO:0000256" key="1">
    <source>
        <dbReference type="SAM" id="MobiDB-lite"/>
    </source>
</evidence>
<accession>A0A371EHW4</accession>
<dbReference type="Proteomes" id="UP000257109">
    <property type="component" value="Unassembled WGS sequence"/>
</dbReference>
<feature type="non-terminal residue" evidence="2">
    <location>
        <position position="1"/>
    </location>
</feature>
<gene>
    <name evidence="2" type="ORF">CR513_55752</name>
</gene>
<keyword evidence="3" id="KW-1185">Reference proteome</keyword>
<dbReference type="EMBL" id="QJKJ01013828">
    <property type="protein sequence ID" value="RDX65584.1"/>
    <property type="molecule type" value="Genomic_DNA"/>
</dbReference>
<protein>
    <submittedName>
        <fullName evidence="2">Uncharacterized protein</fullName>
    </submittedName>
</protein>
<comment type="caution">
    <text evidence="2">The sequence shown here is derived from an EMBL/GenBank/DDBJ whole genome shotgun (WGS) entry which is preliminary data.</text>
</comment>
<sequence>MMQPTGQEPRHPSTKGSCVAPNPSRKDTHTDILNYRIGLATKFSCRVFNIAAYLEIEFKIIS</sequence>
<evidence type="ECO:0000313" key="3">
    <source>
        <dbReference type="Proteomes" id="UP000257109"/>
    </source>
</evidence>
<organism evidence="2 3">
    <name type="scientific">Mucuna pruriens</name>
    <name type="common">Velvet bean</name>
    <name type="synonym">Dolichos pruriens</name>
    <dbReference type="NCBI Taxonomy" id="157652"/>
    <lineage>
        <taxon>Eukaryota</taxon>
        <taxon>Viridiplantae</taxon>
        <taxon>Streptophyta</taxon>
        <taxon>Embryophyta</taxon>
        <taxon>Tracheophyta</taxon>
        <taxon>Spermatophyta</taxon>
        <taxon>Magnoliopsida</taxon>
        <taxon>eudicotyledons</taxon>
        <taxon>Gunneridae</taxon>
        <taxon>Pentapetalae</taxon>
        <taxon>rosids</taxon>
        <taxon>fabids</taxon>
        <taxon>Fabales</taxon>
        <taxon>Fabaceae</taxon>
        <taxon>Papilionoideae</taxon>
        <taxon>50 kb inversion clade</taxon>
        <taxon>NPAAA clade</taxon>
        <taxon>indigoferoid/millettioid clade</taxon>
        <taxon>Phaseoleae</taxon>
        <taxon>Mucuna</taxon>
    </lineage>
</organism>
<feature type="region of interest" description="Disordered" evidence="1">
    <location>
        <begin position="1"/>
        <end position="29"/>
    </location>
</feature>